<proteinExistence type="predicted"/>
<dbReference type="EMBL" id="CAJNOK010023215">
    <property type="protein sequence ID" value="CAF1359527.1"/>
    <property type="molecule type" value="Genomic_DNA"/>
</dbReference>
<gene>
    <name evidence="2" type="ORF">GPM918_LOCUS37921</name>
    <name evidence="1" type="ORF">OVA965_LOCUS31181</name>
    <name evidence="4" type="ORF">SRO942_LOCUS38707</name>
    <name evidence="3" type="ORF">TMI583_LOCUS32003</name>
</gene>
<evidence type="ECO:0000313" key="5">
    <source>
        <dbReference type="Proteomes" id="UP000663829"/>
    </source>
</evidence>
<dbReference type="Proteomes" id="UP000677228">
    <property type="component" value="Unassembled WGS sequence"/>
</dbReference>
<name>A0A815VI11_9BILA</name>
<feature type="non-terminal residue" evidence="2">
    <location>
        <position position="1"/>
    </location>
</feature>
<dbReference type="EMBL" id="CAJNOQ010024547">
    <property type="protein sequence ID" value="CAF1528533.1"/>
    <property type="molecule type" value="Genomic_DNA"/>
</dbReference>
<dbReference type="Proteomes" id="UP000663829">
    <property type="component" value="Unassembled WGS sequence"/>
</dbReference>
<dbReference type="Proteomes" id="UP000682733">
    <property type="component" value="Unassembled WGS sequence"/>
</dbReference>
<sequence>STQSLAQSTLETAKQIRTPKIVGQCLQNNLIDKEPALSVDSILLRRRREQSNHK</sequence>
<dbReference type="Proteomes" id="UP000681722">
    <property type="component" value="Unassembled WGS sequence"/>
</dbReference>
<dbReference type="EMBL" id="CAJOBC010090119">
    <property type="protein sequence ID" value="CAF4387703.1"/>
    <property type="molecule type" value="Genomic_DNA"/>
</dbReference>
<protein>
    <submittedName>
        <fullName evidence="2">Uncharacterized protein</fullName>
    </submittedName>
</protein>
<organism evidence="2 5">
    <name type="scientific">Didymodactylos carnosus</name>
    <dbReference type="NCBI Taxonomy" id="1234261"/>
    <lineage>
        <taxon>Eukaryota</taxon>
        <taxon>Metazoa</taxon>
        <taxon>Spiralia</taxon>
        <taxon>Gnathifera</taxon>
        <taxon>Rotifera</taxon>
        <taxon>Eurotatoria</taxon>
        <taxon>Bdelloidea</taxon>
        <taxon>Philodinida</taxon>
        <taxon>Philodinidae</taxon>
        <taxon>Didymodactylos</taxon>
    </lineage>
</organism>
<keyword evidence="5" id="KW-1185">Reference proteome</keyword>
<comment type="caution">
    <text evidence="2">The sequence shown here is derived from an EMBL/GenBank/DDBJ whole genome shotgun (WGS) entry which is preliminary data.</text>
</comment>
<dbReference type="EMBL" id="CAJOBA010044864">
    <property type="protein sequence ID" value="CAF4169774.1"/>
    <property type="molecule type" value="Genomic_DNA"/>
</dbReference>
<evidence type="ECO:0000313" key="3">
    <source>
        <dbReference type="EMBL" id="CAF4169774.1"/>
    </source>
</evidence>
<evidence type="ECO:0000313" key="1">
    <source>
        <dbReference type="EMBL" id="CAF1359527.1"/>
    </source>
</evidence>
<dbReference type="AlphaFoldDB" id="A0A815VI11"/>
<evidence type="ECO:0000313" key="2">
    <source>
        <dbReference type="EMBL" id="CAF1528533.1"/>
    </source>
</evidence>
<accession>A0A815VI11</accession>
<evidence type="ECO:0000313" key="4">
    <source>
        <dbReference type="EMBL" id="CAF4387703.1"/>
    </source>
</evidence>
<dbReference type="OrthoDB" id="9896158at2759"/>
<reference evidence="2" key="1">
    <citation type="submission" date="2021-02" db="EMBL/GenBank/DDBJ databases">
        <authorList>
            <person name="Nowell W R."/>
        </authorList>
    </citation>
    <scope>NUCLEOTIDE SEQUENCE</scope>
</reference>